<sequence length="264" mass="29611">MRYTKILPTLTLLVLLAYSAVLADNGYRLDYDYPDQGDDWYGGFEAPDSRRDFPPLDVDQSWNGDDYGVGYERMFDPFGFGPPLELFVDRYSAYEFRFGNHPFYGYECLFDGDCGSGTWCRSAPTCEFNHCRPGSNRSCGDGNDCTVDGCNSSLQQCTHNWQQPPGDVTNLMLSKTAPGSMVATLTWNDQADEEWFNVYRGENPWLDDLACYEPDIVGTSVDDDGAVALTGMYIHLVTADHHCGEGRLGIDSDYQLRFNTSPCP</sequence>
<evidence type="ECO:0000256" key="1">
    <source>
        <dbReference type="SAM" id="SignalP"/>
    </source>
</evidence>
<feature type="chain" id="PRO_5035311097" evidence="1">
    <location>
        <begin position="24"/>
        <end position="264"/>
    </location>
</feature>
<protein>
    <submittedName>
        <fullName evidence="2">Uncharacterized protein</fullName>
    </submittedName>
</protein>
<accession>A0A8J6Y2S1</accession>
<dbReference type="Proteomes" id="UP000648239">
    <property type="component" value="Unassembled WGS sequence"/>
</dbReference>
<feature type="signal peptide" evidence="1">
    <location>
        <begin position="1"/>
        <end position="23"/>
    </location>
</feature>
<dbReference type="AlphaFoldDB" id="A0A8J6Y2S1"/>
<evidence type="ECO:0000313" key="2">
    <source>
        <dbReference type="EMBL" id="MBD3869257.1"/>
    </source>
</evidence>
<keyword evidence="1" id="KW-0732">Signal</keyword>
<reference evidence="2 3" key="1">
    <citation type="submission" date="2020-08" db="EMBL/GenBank/DDBJ databases">
        <title>Acidobacteriota in marine sediments use diverse sulfur dissimilation pathways.</title>
        <authorList>
            <person name="Wasmund K."/>
        </authorList>
    </citation>
    <scope>NUCLEOTIDE SEQUENCE [LARGE SCALE GENOMIC DNA]</scope>
    <source>
        <strain evidence="2">MAG AM4</strain>
    </source>
</reference>
<organism evidence="2 3">
    <name type="scientific">Candidatus Polarisedimenticola svalbardensis</name>
    <dbReference type="NCBI Taxonomy" id="2886004"/>
    <lineage>
        <taxon>Bacteria</taxon>
        <taxon>Pseudomonadati</taxon>
        <taxon>Acidobacteriota</taxon>
        <taxon>Candidatus Polarisedimenticolia</taxon>
        <taxon>Candidatus Polarisedimenticolales</taxon>
        <taxon>Candidatus Polarisedimenticolaceae</taxon>
        <taxon>Candidatus Polarisedimenticola</taxon>
    </lineage>
</organism>
<dbReference type="EMBL" id="JACXWD010000070">
    <property type="protein sequence ID" value="MBD3869257.1"/>
    <property type="molecule type" value="Genomic_DNA"/>
</dbReference>
<name>A0A8J6Y2S1_9BACT</name>
<evidence type="ECO:0000313" key="3">
    <source>
        <dbReference type="Proteomes" id="UP000648239"/>
    </source>
</evidence>
<comment type="caution">
    <text evidence="2">The sequence shown here is derived from an EMBL/GenBank/DDBJ whole genome shotgun (WGS) entry which is preliminary data.</text>
</comment>
<gene>
    <name evidence="2" type="ORF">IFK94_14145</name>
</gene>
<proteinExistence type="predicted"/>